<dbReference type="GO" id="GO:0043190">
    <property type="term" value="C:ATP-binding cassette (ABC) transporter complex"/>
    <property type="evidence" value="ECO:0007669"/>
    <property type="project" value="InterPro"/>
</dbReference>
<feature type="domain" description="Solute-binding protein family 5" evidence="4">
    <location>
        <begin position="88"/>
        <end position="453"/>
    </location>
</feature>
<dbReference type="PANTHER" id="PTHR30290">
    <property type="entry name" value="PERIPLASMIC BINDING COMPONENT OF ABC TRANSPORTER"/>
    <property type="match status" value="1"/>
</dbReference>
<keyword evidence="3" id="KW-0732">Signal</keyword>
<protein>
    <submittedName>
        <fullName evidence="5">Peptide ABC transporter, periplasmic peptide-binding protein</fullName>
    </submittedName>
</protein>
<dbReference type="Pfam" id="PF00496">
    <property type="entry name" value="SBP_bac_5"/>
    <property type="match status" value="1"/>
</dbReference>
<evidence type="ECO:0000259" key="4">
    <source>
        <dbReference type="Pfam" id="PF00496"/>
    </source>
</evidence>
<evidence type="ECO:0000313" key="5">
    <source>
        <dbReference type="EMBL" id="EAV47229.1"/>
    </source>
</evidence>
<comment type="similarity">
    <text evidence="1">Belongs to the bacterial solute-binding protein 5 family.</text>
</comment>
<dbReference type="InterPro" id="IPR030678">
    <property type="entry name" value="Peptide/Ni-bd"/>
</dbReference>
<dbReference type="SUPFAM" id="SSF53850">
    <property type="entry name" value="Periplasmic binding protein-like II"/>
    <property type="match status" value="1"/>
</dbReference>
<organism evidence="5 6">
    <name type="scientific">Methylophilales bacterium HTCC2181</name>
    <dbReference type="NCBI Taxonomy" id="383631"/>
    <lineage>
        <taxon>Bacteria</taxon>
        <taxon>Pseudomonadati</taxon>
        <taxon>Pseudomonadota</taxon>
        <taxon>Betaproteobacteria</taxon>
        <taxon>Nitrosomonadales</taxon>
        <taxon>OM43 clade</taxon>
    </lineage>
</organism>
<accession>A0P6R9</accession>
<dbReference type="PIRSF" id="PIRSF002741">
    <property type="entry name" value="MppA"/>
    <property type="match status" value="1"/>
</dbReference>
<keyword evidence="6" id="KW-1185">Reference proteome</keyword>
<dbReference type="InterPro" id="IPR000914">
    <property type="entry name" value="SBP_5_dom"/>
</dbReference>
<evidence type="ECO:0000256" key="1">
    <source>
        <dbReference type="ARBA" id="ARBA00005695"/>
    </source>
</evidence>
<gene>
    <name evidence="5" type="ORF">MB2181_04110</name>
</gene>
<dbReference type="Gene3D" id="3.40.190.10">
    <property type="entry name" value="Periplasmic binding protein-like II"/>
    <property type="match status" value="1"/>
</dbReference>
<evidence type="ECO:0000256" key="2">
    <source>
        <dbReference type="ARBA" id="ARBA00022448"/>
    </source>
</evidence>
<dbReference type="Gene3D" id="3.90.76.10">
    <property type="entry name" value="Dipeptide-binding Protein, Domain 1"/>
    <property type="match status" value="1"/>
</dbReference>
<keyword evidence="2" id="KW-0813">Transport</keyword>
<dbReference type="OrthoDB" id="9801799at2"/>
<dbReference type="GO" id="GO:0015833">
    <property type="term" value="P:peptide transport"/>
    <property type="evidence" value="ECO:0007669"/>
    <property type="project" value="TreeGrafter"/>
</dbReference>
<dbReference type="PANTHER" id="PTHR30290:SF38">
    <property type="entry name" value="D,D-DIPEPTIDE-BINDING PERIPLASMIC PROTEIN DDPA-RELATED"/>
    <property type="match status" value="1"/>
</dbReference>
<dbReference type="Proteomes" id="UP000054262">
    <property type="component" value="Unassembled WGS sequence"/>
</dbReference>
<dbReference type="Gene3D" id="3.10.105.10">
    <property type="entry name" value="Dipeptide-binding Protein, Domain 3"/>
    <property type="match status" value="1"/>
</dbReference>
<evidence type="ECO:0000313" key="6">
    <source>
        <dbReference type="Proteomes" id="UP000054262"/>
    </source>
</evidence>
<dbReference type="InterPro" id="IPR039424">
    <property type="entry name" value="SBP_5"/>
</dbReference>
<name>A0P6R9_9PROT</name>
<dbReference type="GO" id="GO:0030288">
    <property type="term" value="C:outer membrane-bounded periplasmic space"/>
    <property type="evidence" value="ECO:0007669"/>
    <property type="project" value="UniProtKB-ARBA"/>
</dbReference>
<reference evidence="5 6" key="1">
    <citation type="submission" date="2006-11" db="EMBL/GenBank/DDBJ databases">
        <authorList>
            <person name="Giovannoni S."/>
            <person name="Vergin K."/>
            <person name="Ferriera S."/>
            <person name="Johnson J."/>
            <person name="Kravitz S."/>
            <person name="Beeson K."/>
            <person name="Sutton G."/>
            <person name="Rogers Y.-H."/>
            <person name="Friedman R."/>
            <person name="Frazier M."/>
            <person name="Venter J.C."/>
        </authorList>
    </citation>
    <scope>NUCLEOTIDE SEQUENCE [LARGE SCALE GENOMIC DNA]</scope>
    <source>
        <strain evidence="5 6">HTCC2181</strain>
    </source>
</reference>
<dbReference type="EMBL" id="AAUX01000001">
    <property type="protein sequence ID" value="EAV47229.1"/>
    <property type="molecule type" value="Genomic_DNA"/>
</dbReference>
<dbReference type="CDD" id="cd08514">
    <property type="entry name" value="PBP2_AppA_like"/>
    <property type="match status" value="1"/>
</dbReference>
<dbReference type="AlphaFoldDB" id="A0P6R9"/>
<dbReference type="FunFam" id="3.10.105.10:FF:000006">
    <property type="entry name" value="Peptide ABC transporter substrate-binding protein"/>
    <property type="match status" value="1"/>
</dbReference>
<dbReference type="GO" id="GO:1904680">
    <property type="term" value="F:peptide transmembrane transporter activity"/>
    <property type="evidence" value="ECO:0007669"/>
    <property type="project" value="TreeGrafter"/>
</dbReference>
<proteinExistence type="inferred from homology"/>
<sequence>MTHHPSHTIARIITLLILIFNLISCSNNEVETIDYKDSYKLEGGGNLVNAMVGEPSNLIAMIAGDSASSVIAGNIFNSLIKYDEKLNYAPELAEKWDVSLDQKTITFTLKENLFWADGTPLTSEDVLFTWKLVTDPKTRTPYASDYLLVKEASAPNPKTFIVTYDETYAPAIDTWASLHILPKHILKDEDINNTFFSRNPIGSGYYQLDQWISGQQVTLKANTKSSQGPANIKYLTSRIIPDTSSQFLELTADNIDLMNINPIQHQRVFPARKDLEQKINLYKELGNGYTYLGFNLKKEPFNDINVRRAINYAIDKDEVIKGVLLGLGEPVASPYKPGTRWNNANLSPYPYDPNKALSLLKAAGYQKNQSGLFEKDGKVLGFEILTNQNKQREMTAVLVQRRLKEIGIDVTIRVIEWASFINRFIKTGDFNAVVLGWSLSLDPDQYNIWHSSQQGPGQFNFIGYNNKEVDKLLEDGRKELDPSKRQKIYYKFSEHLLSDSPIVYLYAGYGLSAVNKRVQGIKTPAPPAGIYHNSYDWFIPQSLRRNEMAN</sequence>
<comment type="caution">
    <text evidence="5">The sequence shown here is derived from an EMBL/GenBank/DDBJ whole genome shotgun (WGS) entry which is preliminary data.</text>
</comment>
<evidence type="ECO:0000256" key="3">
    <source>
        <dbReference type="ARBA" id="ARBA00022729"/>
    </source>
</evidence>